<protein>
    <submittedName>
        <fullName evidence="1">Uncharacterized protein</fullName>
    </submittedName>
</protein>
<reference evidence="2" key="1">
    <citation type="journal article" date="2024" name="Proc. Natl. Acad. Sci. U.S.A.">
        <title>Extraordinary preservation of gene collinearity over three hundred million years revealed in homosporous lycophytes.</title>
        <authorList>
            <person name="Li C."/>
            <person name="Wickell D."/>
            <person name="Kuo L.Y."/>
            <person name="Chen X."/>
            <person name="Nie B."/>
            <person name="Liao X."/>
            <person name="Peng D."/>
            <person name="Ji J."/>
            <person name="Jenkins J."/>
            <person name="Williams M."/>
            <person name="Shu S."/>
            <person name="Plott C."/>
            <person name="Barry K."/>
            <person name="Rajasekar S."/>
            <person name="Grimwood J."/>
            <person name="Han X."/>
            <person name="Sun S."/>
            <person name="Hou Z."/>
            <person name="He W."/>
            <person name="Dai G."/>
            <person name="Sun C."/>
            <person name="Schmutz J."/>
            <person name="Leebens-Mack J.H."/>
            <person name="Li F.W."/>
            <person name="Wang L."/>
        </authorList>
    </citation>
    <scope>NUCLEOTIDE SEQUENCE [LARGE SCALE GENOMIC DNA]</scope>
    <source>
        <strain evidence="2">cv. PW_Plant_1</strain>
    </source>
</reference>
<proteinExistence type="predicted"/>
<accession>A0ACC2ABC3</accession>
<gene>
    <name evidence="1" type="ORF">O6H91_23G060300</name>
</gene>
<keyword evidence="2" id="KW-1185">Reference proteome</keyword>
<evidence type="ECO:0000313" key="2">
    <source>
        <dbReference type="Proteomes" id="UP001162992"/>
    </source>
</evidence>
<sequence length="113" mass="12803">MFFKSRRMTIYKYYNSSSSGGFWAVEFCCWPLFLCSVVVFLLIVGVAFSGGRSMVFFLSLLVCFGHSSLSLASDKVLYVFFLLFHYSGLLAFCFVAFLESSPLHLCFVTLGYI</sequence>
<name>A0ACC2ABC3_DIPCM</name>
<organism evidence="1 2">
    <name type="scientific">Diphasiastrum complanatum</name>
    <name type="common">Issler's clubmoss</name>
    <name type="synonym">Lycopodium complanatum</name>
    <dbReference type="NCBI Taxonomy" id="34168"/>
    <lineage>
        <taxon>Eukaryota</taxon>
        <taxon>Viridiplantae</taxon>
        <taxon>Streptophyta</taxon>
        <taxon>Embryophyta</taxon>
        <taxon>Tracheophyta</taxon>
        <taxon>Lycopodiopsida</taxon>
        <taxon>Lycopodiales</taxon>
        <taxon>Lycopodiaceae</taxon>
        <taxon>Lycopodioideae</taxon>
        <taxon>Diphasiastrum</taxon>
    </lineage>
</organism>
<dbReference type="EMBL" id="CM055114">
    <property type="protein sequence ID" value="KAJ7514811.1"/>
    <property type="molecule type" value="Genomic_DNA"/>
</dbReference>
<comment type="caution">
    <text evidence="1">The sequence shown here is derived from an EMBL/GenBank/DDBJ whole genome shotgun (WGS) entry which is preliminary data.</text>
</comment>
<dbReference type="Proteomes" id="UP001162992">
    <property type="component" value="Chromosome 23"/>
</dbReference>
<evidence type="ECO:0000313" key="1">
    <source>
        <dbReference type="EMBL" id="KAJ7514811.1"/>
    </source>
</evidence>